<keyword evidence="2 5" id="KW-0489">Methyltransferase</keyword>
<dbReference type="InterPro" id="IPR002748">
    <property type="entry name" value="CbiD"/>
</dbReference>
<comment type="function">
    <text evidence="5">Catalyzes the methylation of C-1 in cobalt-precorrin-5B to form cobalt-precorrin-6A.</text>
</comment>
<evidence type="ECO:0000256" key="3">
    <source>
        <dbReference type="ARBA" id="ARBA00022679"/>
    </source>
</evidence>
<dbReference type="AlphaFoldDB" id="A0A1V6N402"/>
<keyword evidence="1 5" id="KW-0169">Cobalamin biosynthesis</keyword>
<dbReference type="GO" id="GO:0032259">
    <property type="term" value="P:methylation"/>
    <property type="evidence" value="ECO:0007669"/>
    <property type="project" value="UniProtKB-KW"/>
</dbReference>
<proteinExistence type="inferred from homology"/>
<dbReference type="RefSeq" id="WP_080459813.1">
    <property type="nucleotide sequence ID" value="NZ_JXMW01000004.1"/>
</dbReference>
<protein>
    <recommendedName>
        <fullName evidence="5">Cobalt-precorrin-5B C(1)-methyltransferase</fullName>
        <ecNumber evidence="5">2.1.1.195</ecNumber>
    </recommendedName>
    <alternativeName>
        <fullName evidence="5">Cobalt-precorrin-6A synthase</fullName>
    </alternativeName>
</protein>
<dbReference type="PANTHER" id="PTHR35863">
    <property type="entry name" value="COBALT-PRECORRIN-5B C(1)-METHYLTRANSFERASE"/>
    <property type="match status" value="1"/>
</dbReference>
<dbReference type="HAMAP" id="MF_00787">
    <property type="entry name" value="CbiD"/>
    <property type="match status" value="1"/>
</dbReference>
<evidence type="ECO:0000256" key="1">
    <source>
        <dbReference type="ARBA" id="ARBA00022573"/>
    </source>
</evidence>
<comment type="catalytic activity">
    <reaction evidence="5">
        <text>Co-precorrin-5B + S-adenosyl-L-methionine = Co-precorrin-6A + S-adenosyl-L-homocysteine</text>
        <dbReference type="Rhea" id="RHEA:26285"/>
        <dbReference type="ChEBI" id="CHEBI:57856"/>
        <dbReference type="ChEBI" id="CHEBI:59789"/>
        <dbReference type="ChEBI" id="CHEBI:60063"/>
        <dbReference type="ChEBI" id="CHEBI:60064"/>
        <dbReference type="EC" id="2.1.1.195"/>
    </reaction>
</comment>
<dbReference type="GO" id="GO:0043780">
    <property type="term" value="F:cobalt-precorrin-5B C1-methyltransferase activity"/>
    <property type="evidence" value="ECO:0007669"/>
    <property type="project" value="RHEA"/>
</dbReference>
<comment type="similarity">
    <text evidence="5">Belongs to the CbiD family.</text>
</comment>
<keyword evidence="3 5" id="KW-0808">Transferase</keyword>
<sequence>MNNYEKENQLDKNDYTYSNVDYGLTTGSIATATSLAAIKKIINSNEEFNIVKIITPFEELDVDIEKCKLISENKAEAIGVKYPYNDPDVTVNLEIISSVELIDKKDISKINISKRDISKRNIYKRDIYKRDIDEKITDTNNLDINEKIENKVIVDGGFGVGTITKPGLQISVGESAINPVPLVMIQKNLAGLVPDGKIAKVIISVPEGEKIAKKTMNPKLGIIGGISILGTTGIARAMSTKAYKDSLLCQLDMIIALIDEGKYRKDEVIFVPGNIGEKLALRDLTLKDNKKVKKDQIVQTGNYIGFMLEEAKKRGINKITLFGHIGKLVKVAGGIFNTKHSIADGRREIIATHSALCGVDTETIKSIFDSKTTEEMIDILKNKKIDKKVLNSISLAIKERCLERADIDINVILVDMAGNQLNSKI</sequence>
<keyword evidence="7" id="KW-1185">Reference proteome</keyword>
<dbReference type="Pfam" id="PF01888">
    <property type="entry name" value="CbiD"/>
    <property type="match status" value="1"/>
</dbReference>
<dbReference type="Proteomes" id="UP000191661">
    <property type="component" value="Unassembled WGS sequence"/>
</dbReference>
<comment type="caution">
    <text evidence="6">The sequence shown here is derived from an EMBL/GenBank/DDBJ whole genome shotgun (WGS) entry which is preliminary data.</text>
</comment>
<evidence type="ECO:0000313" key="7">
    <source>
        <dbReference type="Proteomes" id="UP000191661"/>
    </source>
</evidence>
<evidence type="ECO:0000256" key="2">
    <source>
        <dbReference type="ARBA" id="ARBA00022603"/>
    </source>
</evidence>
<dbReference type="UniPathway" id="UPA00148">
    <property type="reaction ID" value="UER00227"/>
</dbReference>
<evidence type="ECO:0000313" key="6">
    <source>
        <dbReference type="EMBL" id="OQD59313.1"/>
    </source>
</evidence>
<dbReference type="PANTHER" id="PTHR35863:SF1">
    <property type="entry name" value="COBALT-PRECORRIN-5B C(1)-METHYLTRANSFERASE"/>
    <property type="match status" value="1"/>
</dbReference>
<dbReference type="EMBL" id="JXMW01000004">
    <property type="protein sequence ID" value="OQD59313.1"/>
    <property type="molecule type" value="Genomic_DNA"/>
</dbReference>
<reference evidence="6 7" key="1">
    <citation type="submission" date="2014-12" db="EMBL/GenBank/DDBJ databases">
        <title>Genome sequence of Methanobrevibacter arboriphilicus DH1, DSM1125.</title>
        <authorList>
            <person name="Poehlein A."/>
            <person name="Thauer R.K."/>
            <person name="Seedorf H."/>
            <person name="Daniel R."/>
        </authorList>
    </citation>
    <scope>NUCLEOTIDE SEQUENCE [LARGE SCALE GENOMIC DNA]</scope>
    <source>
        <strain evidence="6 7">DH1</strain>
    </source>
</reference>
<evidence type="ECO:0000256" key="4">
    <source>
        <dbReference type="ARBA" id="ARBA00022691"/>
    </source>
</evidence>
<dbReference type="NCBIfam" id="TIGR00312">
    <property type="entry name" value="cbiD"/>
    <property type="match status" value="1"/>
</dbReference>
<gene>
    <name evidence="5 6" type="primary">cbiD</name>
    <name evidence="6" type="ORF">MBBAR_4c00380</name>
</gene>
<evidence type="ECO:0000256" key="5">
    <source>
        <dbReference type="HAMAP-Rule" id="MF_00787"/>
    </source>
</evidence>
<comment type="pathway">
    <text evidence="5">Cofactor biosynthesis; adenosylcobalamin biosynthesis; cob(II)yrinate a,c-diamide from sirohydrochlorin (anaerobic route): step 6/10.</text>
</comment>
<dbReference type="OrthoDB" id="10423at2157"/>
<dbReference type="SUPFAM" id="SSF111342">
    <property type="entry name" value="CbiD-like"/>
    <property type="match status" value="1"/>
</dbReference>
<dbReference type="InterPro" id="IPR036074">
    <property type="entry name" value="CbiD_sf"/>
</dbReference>
<name>A0A1V6N402_METAZ</name>
<keyword evidence="4 5" id="KW-0949">S-adenosyl-L-methionine</keyword>
<organism evidence="6 7">
    <name type="scientific">Methanobrevibacter arboriphilus JCM 13429 = DSM 1125</name>
    <dbReference type="NCBI Taxonomy" id="1300164"/>
    <lineage>
        <taxon>Archaea</taxon>
        <taxon>Methanobacteriati</taxon>
        <taxon>Methanobacteriota</taxon>
        <taxon>Methanomada group</taxon>
        <taxon>Methanobacteria</taxon>
        <taxon>Methanobacteriales</taxon>
        <taxon>Methanobacteriaceae</taxon>
        <taxon>Methanobrevibacter</taxon>
    </lineage>
</organism>
<dbReference type="GO" id="GO:0019251">
    <property type="term" value="P:anaerobic cobalamin biosynthetic process"/>
    <property type="evidence" value="ECO:0007669"/>
    <property type="project" value="UniProtKB-UniRule"/>
</dbReference>
<accession>A0A1V6N402</accession>
<dbReference type="EC" id="2.1.1.195" evidence="5"/>
<dbReference type="Gene3D" id="3.30.2110.10">
    <property type="entry name" value="CbiD-like"/>
    <property type="match status" value="1"/>
</dbReference>